<protein>
    <recommendedName>
        <fullName evidence="2">UPF0179 protein sm9_0775</fullName>
    </recommendedName>
</protein>
<dbReference type="HAMAP" id="MF_00498">
    <property type="entry name" value="UPF0179"/>
    <property type="match status" value="1"/>
</dbReference>
<dbReference type="RefSeq" id="WP_058738881.1">
    <property type="nucleotide sequence ID" value="NZ_CP011266.1"/>
</dbReference>
<accession>A0A0U3DKP8</accession>
<evidence type="ECO:0000313" key="3">
    <source>
        <dbReference type="EMBL" id="ALT68566.1"/>
    </source>
</evidence>
<dbReference type="Pfam" id="PF03684">
    <property type="entry name" value="UPF0179"/>
    <property type="match status" value="1"/>
</dbReference>
<proteinExistence type="inferred from homology"/>
<dbReference type="Proteomes" id="UP000067738">
    <property type="component" value="Chromosome"/>
</dbReference>
<evidence type="ECO:0000256" key="1">
    <source>
        <dbReference type="ARBA" id="ARBA00010824"/>
    </source>
</evidence>
<organism evidence="3 4">
    <name type="scientific">Methanobrevibacter millerae</name>
    <dbReference type="NCBI Taxonomy" id="230361"/>
    <lineage>
        <taxon>Archaea</taxon>
        <taxon>Methanobacteriati</taxon>
        <taxon>Methanobacteriota</taxon>
        <taxon>Methanomada group</taxon>
        <taxon>Methanobacteria</taxon>
        <taxon>Methanobacteriales</taxon>
        <taxon>Methanobacteriaceae</taxon>
        <taxon>Methanobrevibacter</taxon>
    </lineage>
</organism>
<dbReference type="AlphaFoldDB" id="A0A0U3DKP8"/>
<dbReference type="InterPro" id="IPR005369">
    <property type="entry name" value="UPF0179"/>
</dbReference>
<dbReference type="GeneID" id="26735748"/>
<keyword evidence="4" id="KW-1185">Reference proteome</keyword>
<dbReference type="PIRSF" id="PIRSF006595">
    <property type="entry name" value="UCP006595"/>
    <property type="match status" value="1"/>
</dbReference>
<evidence type="ECO:0000256" key="2">
    <source>
        <dbReference type="HAMAP-Rule" id="MF_00498"/>
    </source>
</evidence>
<dbReference type="KEGG" id="mmil:sm9_0775"/>
<dbReference type="PANTHER" id="PTHR40699:SF1">
    <property type="entry name" value="UPF0179 PROTEIN MJ1627"/>
    <property type="match status" value="1"/>
</dbReference>
<name>A0A0U3DKP8_9EURY</name>
<dbReference type="EMBL" id="CP011266">
    <property type="protein sequence ID" value="ALT68566.1"/>
    <property type="molecule type" value="Genomic_DNA"/>
</dbReference>
<evidence type="ECO:0000313" key="4">
    <source>
        <dbReference type="Proteomes" id="UP000067738"/>
    </source>
</evidence>
<dbReference type="PATRIC" id="fig|230361.4.peg.799"/>
<dbReference type="OrthoDB" id="24613at2157"/>
<sequence>MITLIGKDLAQKGTEFVFLGPAEECDDCRFKSSCIGNLELNRKYVITDVKENEQKCQVHSQNVVIPVEVERAEIDVLTTSKNIFEGSTFTYASPECDEYCEYHDLCFPEGLLENDKCIVLKNQGKHKGECKKGLNLNKLTLGFVI</sequence>
<gene>
    <name evidence="3" type="ORF">sm9_0775</name>
</gene>
<reference evidence="3 4" key="1">
    <citation type="submission" date="2015-04" db="EMBL/GenBank/DDBJ databases">
        <title>The complete genome sequence of the rumen methanogen Methanobrevibacter millerae SM9.</title>
        <authorList>
            <person name="Leahy S.C."/>
            <person name="Kelly W.J."/>
            <person name="Pacheco D.M."/>
            <person name="Li D."/>
            <person name="Altermann E."/>
            <person name="Attwood G.T."/>
        </authorList>
    </citation>
    <scope>NUCLEOTIDE SEQUENCE [LARGE SCALE GENOMIC DNA]</scope>
    <source>
        <strain evidence="3 4">SM9</strain>
    </source>
</reference>
<dbReference type="PANTHER" id="PTHR40699">
    <property type="entry name" value="UPF0179 PROTEIN MJ1627"/>
    <property type="match status" value="1"/>
</dbReference>
<comment type="similarity">
    <text evidence="1 2">Belongs to the UPF0179 family.</text>
</comment>